<dbReference type="SUPFAM" id="SSF55035">
    <property type="entry name" value="NAD-binding domain of HMG-CoA reductase"/>
    <property type="match status" value="1"/>
</dbReference>
<dbReference type="Pfam" id="PF00368">
    <property type="entry name" value="HMG-CoA_red"/>
    <property type="match status" value="1"/>
</dbReference>
<evidence type="ECO:0000313" key="6">
    <source>
        <dbReference type="EMBL" id="AEP29418.1"/>
    </source>
</evidence>
<dbReference type="GO" id="GO:0008299">
    <property type="term" value="P:isoprenoid biosynthetic process"/>
    <property type="evidence" value="ECO:0007669"/>
    <property type="project" value="InterPro"/>
</dbReference>
<dbReference type="HOGENOM" id="CLU_001734_2_2_6"/>
<evidence type="ECO:0000259" key="5">
    <source>
        <dbReference type="Pfam" id="PF25653"/>
    </source>
</evidence>
<dbReference type="Gene3D" id="3.30.70.420">
    <property type="entry name" value="Hydroxymethylglutaryl-CoA reductase, class I/II, NAD/NADP-binding domain"/>
    <property type="match status" value="1"/>
</dbReference>
<dbReference type="Gene3D" id="3.90.770.10">
    <property type="entry name" value="3-hydroxy-3-methylglutaryl-coenzyme A Reductase, Chain A, domain 2"/>
    <property type="match status" value="1"/>
</dbReference>
<dbReference type="PANTHER" id="PTHR10572">
    <property type="entry name" value="3-HYDROXY-3-METHYLGLUTARYL-COENZYME A REDUCTASE"/>
    <property type="match status" value="1"/>
</dbReference>
<dbReference type="OrthoDB" id="9794902at2"/>
<reference evidence="6 7" key="1">
    <citation type="journal article" date="2011" name="J. Bacteriol.">
        <title>Complete genome sequence of seawater bacterium Glaciecola nitratireducens FR1064T.</title>
        <authorList>
            <person name="Bian F."/>
            <person name="Qin Q.L."/>
            <person name="Xie B.B."/>
            <person name="Shu Y.L."/>
            <person name="Zhang X.Y."/>
            <person name="Yu Y."/>
            <person name="Chen B."/>
            <person name="Chen X.L."/>
            <person name="Zhou B.C."/>
            <person name="Zhang Y.Z."/>
        </authorList>
    </citation>
    <scope>NUCLEOTIDE SEQUENCE [LARGE SCALE GENOMIC DNA]</scope>
    <source>
        <strain evidence="7">JCM 12485 / KCTC 12276 / FR1064</strain>
    </source>
</reference>
<dbReference type="PROSITE" id="PS50065">
    <property type="entry name" value="HMG_COA_REDUCTASE_4"/>
    <property type="match status" value="1"/>
</dbReference>
<dbReference type="EMBL" id="CP003060">
    <property type="protein sequence ID" value="AEP29418.1"/>
    <property type="molecule type" value="Genomic_DNA"/>
</dbReference>
<dbReference type="InterPro" id="IPR004554">
    <property type="entry name" value="HMG_CoA_Rdtase_eu_arc"/>
</dbReference>
<dbReference type="InterPro" id="IPR023074">
    <property type="entry name" value="HMG_CoA_Rdtase_cat_sf"/>
</dbReference>
<dbReference type="InterPro" id="IPR009023">
    <property type="entry name" value="HMG_CoA_Rdtase_NAD(P)-bd_sf"/>
</dbReference>
<accession>G4QL28</accession>
<dbReference type="EC" id="1.1.1.34" evidence="2"/>
<evidence type="ECO:0000313" key="7">
    <source>
        <dbReference type="Proteomes" id="UP000009282"/>
    </source>
</evidence>
<dbReference type="Proteomes" id="UP000009282">
    <property type="component" value="Chromosome"/>
</dbReference>
<organism evidence="6 7">
    <name type="scientific">Glaciecola nitratireducens (strain JCM 12485 / KCTC 12276 / FR1064)</name>
    <dbReference type="NCBI Taxonomy" id="1085623"/>
    <lineage>
        <taxon>Bacteria</taxon>
        <taxon>Pseudomonadati</taxon>
        <taxon>Pseudomonadota</taxon>
        <taxon>Gammaproteobacteria</taxon>
        <taxon>Alteromonadales</taxon>
        <taxon>Alteromonadaceae</taxon>
        <taxon>Brumicola</taxon>
    </lineage>
</organism>
<dbReference type="SUPFAM" id="SSF56542">
    <property type="entry name" value="Substrate-binding domain of HMG-CoA reductase"/>
    <property type="match status" value="1"/>
</dbReference>
<evidence type="ECO:0000256" key="4">
    <source>
        <dbReference type="ARBA" id="ARBA00023002"/>
    </source>
</evidence>
<dbReference type="eggNOG" id="COG1257">
    <property type="taxonomic scope" value="Bacteria"/>
</dbReference>
<dbReference type="PANTHER" id="PTHR10572:SF24">
    <property type="entry name" value="3-HYDROXY-3-METHYLGLUTARYL-COENZYME A REDUCTASE"/>
    <property type="match status" value="1"/>
</dbReference>
<dbReference type="InterPro" id="IPR057868">
    <property type="entry name" value="HMG-CoA"/>
</dbReference>
<keyword evidence="3" id="KW-0521">NADP</keyword>
<evidence type="ECO:0000256" key="3">
    <source>
        <dbReference type="ARBA" id="ARBA00022857"/>
    </source>
</evidence>
<dbReference type="KEGG" id="gni:GNIT_1294"/>
<gene>
    <name evidence="6" type="primary">hmg1</name>
    <name evidence="6" type="ordered locus">GNIT_1294</name>
</gene>
<keyword evidence="4" id="KW-0560">Oxidoreductase</keyword>
<proteinExistence type="inferred from homology"/>
<dbReference type="GO" id="GO:0004420">
    <property type="term" value="F:hydroxymethylglutaryl-CoA reductase (NADPH) activity"/>
    <property type="evidence" value="ECO:0007669"/>
    <property type="project" value="UniProtKB-EC"/>
</dbReference>
<dbReference type="PRINTS" id="PR00071">
    <property type="entry name" value="HMGCOARDTASE"/>
</dbReference>
<sequence>MLIPDSMLKQLYTLGSLRKTDKGLSFSLKNRIKSAHFNQILHLFINNQKIDMSKIMVALNSDTPIGLHTLEQKKGIDFPLGATLTVFVDGTSIPDSKIVDINITITAPPFGDIKLVLKDKLPLINETLNQIPRNAENDFHPDIIKKRQEYVSGITDTTPQNLFNFDADLASLSGNIEHFCGMAQIPIGIAGPIKVNGEHAQGEFLIPLATTEGTLVASYNRGIKLLNQSGGVKATVVDDAMQRAPVFVFDDAREARDFDRWVTDNIDGIRQQAEATDPHVKLRNIESYKANKFAFLRFNFTTGDAGGQNMVGRATYFACGWIIEQYPGIKNFFLESNMATDKKSSFINILHTRGKRVTAEVTIKKSDLIEVMRVEPTQIGQHQRAASIGAFLAGANNTGLHSANGITAMFIATGQDVANVSESSAGIIYSEINDEGDLYLSITLPSLIIATCGGGTGLGTQKECLEMLHCYGPGKALKFAEIVASVVLAGEISLASAISSLDWVTSHEELGRN</sequence>
<dbReference type="CDD" id="cd00643">
    <property type="entry name" value="HMG-CoA_reductase_classI"/>
    <property type="match status" value="1"/>
</dbReference>
<evidence type="ECO:0000256" key="1">
    <source>
        <dbReference type="ARBA" id="ARBA00007661"/>
    </source>
</evidence>
<dbReference type="InterPro" id="IPR009029">
    <property type="entry name" value="HMG_CoA_Rdtase_sub-bd_dom_sf"/>
</dbReference>
<dbReference type="AlphaFoldDB" id="G4QL28"/>
<dbReference type="Pfam" id="PF25653">
    <property type="entry name" value="HMG-CoA_red_N"/>
    <property type="match status" value="1"/>
</dbReference>
<dbReference type="InterPro" id="IPR002202">
    <property type="entry name" value="HMG_CoA_Rdtase"/>
</dbReference>
<keyword evidence="7" id="KW-1185">Reference proteome</keyword>
<evidence type="ECO:0000256" key="2">
    <source>
        <dbReference type="ARBA" id="ARBA00012999"/>
    </source>
</evidence>
<dbReference type="STRING" id="1085623.GNIT_1294"/>
<comment type="similarity">
    <text evidence="1">Belongs to the HMG-CoA reductase family.</text>
</comment>
<protein>
    <recommendedName>
        <fullName evidence="2">hydroxymethylglutaryl-CoA reductase (NADPH)</fullName>
        <ecNumber evidence="2">1.1.1.34</ecNumber>
    </recommendedName>
</protein>
<name>G4QL28_GLANF</name>
<dbReference type="GO" id="GO:0015936">
    <property type="term" value="P:coenzyme A metabolic process"/>
    <property type="evidence" value="ECO:0007669"/>
    <property type="project" value="InterPro"/>
</dbReference>
<feature type="domain" description="Hydroxymethylglutaryl-CoA reductase-like" evidence="5">
    <location>
        <begin position="7"/>
        <end position="120"/>
    </location>
</feature>